<dbReference type="Gene3D" id="3.40.50.11030">
    <property type="entry name" value="Threonylcarbamoyl-AMP synthase, C-terminal domain"/>
    <property type="match status" value="1"/>
</dbReference>
<keyword evidence="10 13" id="KW-0067">ATP-binding</keyword>
<evidence type="ECO:0000256" key="11">
    <source>
        <dbReference type="ARBA" id="ARBA00029774"/>
    </source>
</evidence>
<evidence type="ECO:0000256" key="10">
    <source>
        <dbReference type="ARBA" id="ARBA00022840"/>
    </source>
</evidence>
<evidence type="ECO:0000256" key="2">
    <source>
        <dbReference type="ARBA" id="ARBA00007663"/>
    </source>
</evidence>
<dbReference type="PANTHER" id="PTHR17490:SF16">
    <property type="entry name" value="THREONYLCARBAMOYL-AMP SYNTHASE"/>
    <property type="match status" value="1"/>
</dbReference>
<dbReference type="GO" id="GO:0005524">
    <property type="term" value="F:ATP binding"/>
    <property type="evidence" value="ECO:0007669"/>
    <property type="project" value="UniProtKB-UniRule"/>
</dbReference>
<dbReference type="OrthoDB" id="9814580at2"/>
<name>A0A368YEZ4_9BACI</name>
<evidence type="ECO:0000256" key="4">
    <source>
        <dbReference type="ARBA" id="ARBA00015492"/>
    </source>
</evidence>
<feature type="binding site" evidence="14">
    <location>
        <position position="74"/>
    </location>
    <ligand>
        <name>L-threonine</name>
        <dbReference type="ChEBI" id="CHEBI:57926"/>
    </ligand>
</feature>
<evidence type="ECO:0000256" key="6">
    <source>
        <dbReference type="ARBA" id="ARBA00022679"/>
    </source>
</evidence>
<dbReference type="RefSeq" id="WP_114351373.1">
    <property type="nucleotide sequence ID" value="NZ_QPJJ01000001.1"/>
</dbReference>
<feature type="binding site" evidence="14">
    <location>
        <position position="65"/>
    </location>
    <ligand>
        <name>ATP</name>
        <dbReference type="ChEBI" id="CHEBI:30616"/>
    </ligand>
</feature>
<dbReference type="InterPro" id="IPR038385">
    <property type="entry name" value="Sua5/YwlC_C"/>
</dbReference>
<dbReference type="InterPro" id="IPR010923">
    <property type="entry name" value="T(6)A37_SUA5"/>
</dbReference>
<comment type="similarity">
    <text evidence="2 13">Belongs to the SUA5 family.</text>
</comment>
<dbReference type="AlphaFoldDB" id="A0A368YEZ4"/>
<dbReference type="Gene3D" id="3.90.870.10">
    <property type="entry name" value="DHBP synthase"/>
    <property type="match status" value="1"/>
</dbReference>
<dbReference type="FunFam" id="3.90.870.10:FF:000008">
    <property type="entry name" value="Threonylcarbamoyl-AMP synthase"/>
    <property type="match status" value="1"/>
</dbReference>
<dbReference type="InterPro" id="IPR017945">
    <property type="entry name" value="DHBP_synth_RibB-like_a/b_dom"/>
</dbReference>
<comment type="caution">
    <text evidence="16">The sequence shown here is derived from an EMBL/GenBank/DDBJ whole genome shotgun (WGS) entry which is preliminary data.</text>
</comment>
<dbReference type="EMBL" id="QPJJ01000001">
    <property type="protein sequence ID" value="RCW77447.1"/>
    <property type="molecule type" value="Genomic_DNA"/>
</dbReference>
<dbReference type="InterPro" id="IPR006070">
    <property type="entry name" value="Sua5-like_dom"/>
</dbReference>
<dbReference type="GO" id="GO:0006450">
    <property type="term" value="P:regulation of translational fidelity"/>
    <property type="evidence" value="ECO:0007669"/>
    <property type="project" value="TreeGrafter"/>
</dbReference>
<dbReference type="PROSITE" id="PS51163">
    <property type="entry name" value="YRDC"/>
    <property type="match status" value="1"/>
</dbReference>
<dbReference type="PIRSF" id="PIRSF004930">
    <property type="entry name" value="Tln_factor_SUA5"/>
    <property type="match status" value="1"/>
</dbReference>
<evidence type="ECO:0000256" key="14">
    <source>
        <dbReference type="PIRSR" id="PIRSR004930-1"/>
    </source>
</evidence>
<comment type="function">
    <text evidence="13">Required for the formation of a threonylcarbamoyl group on adenosine at position 37 (t(6)A37) in tRNAs that read codons beginning with adenine.</text>
</comment>
<evidence type="ECO:0000256" key="13">
    <source>
        <dbReference type="PIRNR" id="PIRNR004930"/>
    </source>
</evidence>
<feature type="binding site" evidence="14">
    <location>
        <position position="148"/>
    </location>
    <ligand>
        <name>L-threonine</name>
        <dbReference type="ChEBI" id="CHEBI:57926"/>
    </ligand>
</feature>
<comment type="subcellular location">
    <subcellularLocation>
        <location evidence="1 13">Cytoplasm</location>
    </subcellularLocation>
</comment>
<dbReference type="GO" id="GO:0005737">
    <property type="term" value="C:cytoplasm"/>
    <property type="evidence" value="ECO:0007669"/>
    <property type="project" value="UniProtKB-SubCell"/>
</dbReference>
<keyword evidence="5 13" id="KW-0963">Cytoplasm</keyword>
<feature type="binding site" evidence="14">
    <location>
        <position position="188"/>
    </location>
    <ligand>
        <name>L-threonine</name>
        <dbReference type="ChEBI" id="CHEBI:57926"/>
    </ligand>
</feature>
<dbReference type="EC" id="2.7.7.87" evidence="3 13"/>
<sequence>MIEKETHYWTIDPNNIQQENKKIAEAATLLQAGEVVAFPTETVYGLGADATNSDAVAKIFQAKGRPADNPLIVHVAEKAQIKTYVTEIPQIAEKLIDAFMPGPLTVILKSNQKIASIVTAGLDTIAIRIPDHTVARALIEASGRPLAAPSANTSGKPSPTQAIHVFQDLNQKIAGIVDGGEAGVGVESTVVDCTGELPLILRPGGVTKEEMEAVVGEVLVDQALKQSTEQPKAPGMKYNHYEPDAPLHLIQGDTAFFQAQIDQLISESKKVGVIASEELANELQASHIKQIGTRSDLKTIAKHLYDALRFFNEKEIDIILCETFTDQGVGQAIMNRLQKAATKEIKQ</sequence>
<dbReference type="NCBIfam" id="TIGR00057">
    <property type="entry name" value="L-threonylcarbamoyladenylate synthase"/>
    <property type="match status" value="1"/>
</dbReference>
<evidence type="ECO:0000256" key="1">
    <source>
        <dbReference type="ARBA" id="ARBA00004496"/>
    </source>
</evidence>
<protein>
    <recommendedName>
        <fullName evidence="4 13">Threonylcarbamoyl-AMP synthase</fullName>
        <shortName evidence="13">TC-AMP synthase</shortName>
        <ecNumber evidence="3 13">2.7.7.87</ecNumber>
    </recommendedName>
    <alternativeName>
        <fullName evidence="11 13">L-threonylcarbamoyladenylate synthase</fullName>
    </alternativeName>
</protein>
<feature type="domain" description="YrdC-like" evidence="15">
    <location>
        <begin position="20"/>
        <end position="206"/>
    </location>
</feature>
<feature type="binding site" evidence="14">
    <location>
        <position position="128"/>
    </location>
    <ligand>
        <name>L-threonine</name>
        <dbReference type="ChEBI" id="CHEBI:57926"/>
    </ligand>
</feature>
<feature type="binding site" evidence="14">
    <location>
        <position position="158"/>
    </location>
    <ligand>
        <name>ATP</name>
        <dbReference type="ChEBI" id="CHEBI:30616"/>
    </ligand>
</feature>
<accession>A0A368YEZ4</accession>
<organism evidence="16 17">
    <name type="scientific">Saliterribacillus persicus</name>
    <dbReference type="NCBI Taxonomy" id="930114"/>
    <lineage>
        <taxon>Bacteria</taxon>
        <taxon>Bacillati</taxon>
        <taxon>Bacillota</taxon>
        <taxon>Bacilli</taxon>
        <taxon>Bacillales</taxon>
        <taxon>Bacillaceae</taxon>
        <taxon>Saliterribacillus</taxon>
    </lineage>
</organism>
<keyword evidence="6 13" id="KW-0808">Transferase</keyword>
<dbReference type="Pfam" id="PF01300">
    <property type="entry name" value="Sua5_yciO_yrdC"/>
    <property type="match status" value="1"/>
</dbReference>
<evidence type="ECO:0000256" key="12">
    <source>
        <dbReference type="ARBA" id="ARBA00048366"/>
    </source>
</evidence>
<evidence type="ECO:0000313" key="16">
    <source>
        <dbReference type="EMBL" id="RCW77447.1"/>
    </source>
</evidence>
<dbReference type="GO" id="GO:0000049">
    <property type="term" value="F:tRNA binding"/>
    <property type="evidence" value="ECO:0007669"/>
    <property type="project" value="TreeGrafter"/>
</dbReference>
<evidence type="ECO:0000313" key="17">
    <source>
        <dbReference type="Proteomes" id="UP000252585"/>
    </source>
</evidence>
<keyword evidence="9 13" id="KW-0547">Nucleotide-binding</keyword>
<feature type="binding site" evidence="14">
    <location>
        <position position="202"/>
    </location>
    <ligand>
        <name>ATP</name>
        <dbReference type="ChEBI" id="CHEBI:30616"/>
    </ligand>
</feature>
<evidence type="ECO:0000256" key="9">
    <source>
        <dbReference type="ARBA" id="ARBA00022741"/>
    </source>
</evidence>
<keyword evidence="8 13" id="KW-0548">Nucleotidyltransferase</keyword>
<proteinExistence type="inferred from homology"/>
<feature type="binding site" evidence="14">
    <location>
        <position position="241"/>
    </location>
    <ligand>
        <name>ATP</name>
        <dbReference type="ChEBI" id="CHEBI:30616"/>
    </ligand>
</feature>
<dbReference type="InterPro" id="IPR005145">
    <property type="entry name" value="Sua5_C"/>
</dbReference>
<feature type="binding site" evidence="14">
    <location>
        <position position="69"/>
    </location>
    <ligand>
        <name>ATP</name>
        <dbReference type="ChEBI" id="CHEBI:30616"/>
    </ligand>
</feature>
<dbReference type="Proteomes" id="UP000252585">
    <property type="component" value="Unassembled WGS sequence"/>
</dbReference>
<dbReference type="InterPro" id="IPR050156">
    <property type="entry name" value="TC-AMP_synthase_SUA5"/>
</dbReference>
<feature type="binding site" evidence="14">
    <location>
        <position position="42"/>
    </location>
    <ligand>
        <name>L-threonine</name>
        <dbReference type="ChEBI" id="CHEBI:57926"/>
    </ligand>
</feature>
<evidence type="ECO:0000259" key="15">
    <source>
        <dbReference type="PROSITE" id="PS51163"/>
    </source>
</evidence>
<dbReference type="GO" id="GO:0003725">
    <property type="term" value="F:double-stranded RNA binding"/>
    <property type="evidence" value="ECO:0007669"/>
    <property type="project" value="UniProtKB-UniRule"/>
</dbReference>
<feature type="binding site" evidence="14">
    <location>
        <position position="124"/>
    </location>
    <ligand>
        <name>ATP</name>
        <dbReference type="ChEBI" id="CHEBI:30616"/>
    </ligand>
</feature>
<evidence type="ECO:0000256" key="8">
    <source>
        <dbReference type="ARBA" id="ARBA00022695"/>
    </source>
</evidence>
<keyword evidence="17" id="KW-1185">Reference proteome</keyword>
<dbReference type="GO" id="GO:0008033">
    <property type="term" value="P:tRNA processing"/>
    <property type="evidence" value="ECO:0007669"/>
    <property type="project" value="UniProtKB-KW"/>
</dbReference>
<feature type="binding site" evidence="14">
    <location>
        <position position="150"/>
    </location>
    <ligand>
        <name>ATP</name>
        <dbReference type="ChEBI" id="CHEBI:30616"/>
    </ligand>
</feature>
<dbReference type="SUPFAM" id="SSF55821">
    <property type="entry name" value="YrdC/RibB"/>
    <property type="match status" value="1"/>
</dbReference>
<dbReference type="GO" id="GO:0061710">
    <property type="term" value="F:L-threonylcarbamoyladenylate synthase"/>
    <property type="evidence" value="ECO:0007669"/>
    <property type="project" value="UniProtKB-EC"/>
</dbReference>
<reference evidence="16 17" key="1">
    <citation type="submission" date="2018-07" db="EMBL/GenBank/DDBJ databases">
        <title>Genomic Encyclopedia of Type Strains, Phase IV (KMG-IV): sequencing the most valuable type-strain genomes for metagenomic binning, comparative biology and taxonomic classification.</title>
        <authorList>
            <person name="Goeker M."/>
        </authorList>
    </citation>
    <scope>NUCLEOTIDE SEQUENCE [LARGE SCALE GENOMIC DNA]</scope>
    <source>
        <strain evidence="16 17">DSM 27696</strain>
    </source>
</reference>
<keyword evidence="7 13" id="KW-0819">tRNA processing</keyword>
<comment type="catalytic activity">
    <reaction evidence="12 13">
        <text>L-threonine + hydrogencarbonate + ATP = L-threonylcarbamoyladenylate + diphosphate + H2O</text>
        <dbReference type="Rhea" id="RHEA:36407"/>
        <dbReference type="ChEBI" id="CHEBI:15377"/>
        <dbReference type="ChEBI" id="CHEBI:17544"/>
        <dbReference type="ChEBI" id="CHEBI:30616"/>
        <dbReference type="ChEBI" id="CHEBI:33019"/>
        <dbReference type="ChEBI" id="CHEBI:57926"/>
        <dbReference type="ChEBI" id="CHEBI:73682"/>
        <dbReference type="EC" id="2.7.7.87"/>
    </reaction>
</comment>
<dbReference type="FunFam" id="3.40.50.11030:FF:000001">
    <property type="entry name" value="Threonylcarbamoyl-AMP synthase"/>
    <property type="match status" value="1"/>
</dbReference>
<gene>
    <name evidence="16" type="ORF">DFR57_101321</name>
</gene>
<dbReference type="PANTHER" id="PTHR17490">
    <property type="entry name" value="SUA5"/>
    <property type="match status" value="1"/>
</dbReference>
<evidence type="ECO:0000256" key="5">
    <source>
        <dbReference type="ARBA" id="ARBA00022490"/>
    </source>
</evidence>
<evidence type="ECO:0000256" key="3">
    <source>
        <dbReference type="ARBA" id="ARBA00012584"/>
    </source>
</evidence>
<evidence type="ECO:0000256" key="7">
    <source>
        <dbReference type="ARBA" id="ARBA00022694"/>
    </source>
</evidence>
<dbReference type="Pfam" id="PF03481">
    <property type="entry name" value="Sua5_C"/>
    <property type="match status" value="1"/>
</dbReference>